<keyword evidence="2" id="KW-0732">Signal</keyword>
<gene>
    <name evidence="3" type="ORF">ACFFJH_05000</name>
</gene>
<proteinExistence type="predicted"/>
<dbReference type="EMBL" id="JBHLXJ010000004">
    <property type="protein sequence ID" value="MFC0349152.1"/>
    <property type="molecule type" value="Genomic_DNA"/>
</dbReference>
<evidence type="ECO:0000256" key="2">
    <source>
        <dbReference type="SAM" id="SignalP"/>
    </source>
</evidence>
<dbReference type="InterPro" id="IPR006597">
    <property type="entry name" value="Sel1-like"/>
</dbReference>
<dbReference type="Proteomes" id="UP001589844">
    <property type="component" value="Unassembled WGS sequence"/>
</dbReference>
<dbReference type="PANTHER" id="PTHR43628:SF1">
    <property type="entry name" value="CHITIN SYNTHASE REGULATORY FACTOR 2-RELATED"/>
    <property type="match status" value="1"/>
</dbReference>
<evidence type="ECO:0000256" key="1">
    <source>
        <dbReference type="SAM" id="MobiDB-lite"/>
    </source>
</evidence>
<name>A0ABV6IBV0_9BURK</name>
<evidence type="ECO:0000313" key="3">
    <source>
        <dbReference type="EMBL" id="MFC0349152.1"/>
    </source>
</evidence>
<feature type="signal peptide" evidence="2">
    <location>
        <begin position="1"/>
        <end position="24"/>
    </location>
</feature>
<dbReference type="Gene3D" id="1.25.40.10">
    <property type="entry name" value="Tetratricopeptide repeat domain"/>
    <property type="match status" value="1"/>
</dbReference>
<feature type="chain" id="PRO_5045926298" evidence="2">
    <location>
        <begin position="25"/>
        <end position="197"/>
    </location>
</feature>
<organism evidence="3 4">
    <name type="scientific">Undibacterium danionis</name>
    <dbReference type="NCBI Taxonomy" id="1812100"/>
    <lineage>
        <taxon>Bacteria</taxon>
        <taxon>Pseudomonadati</taxon>
        <taxon>Pseudomonadota</taxon>
        <taxon>Betaproteobacteria</taxon>
        <taxon>Burkholderiales</taxon>
        <taxon>Oxalobacteraceae</taxon>
        <taxon>Undibacterium</taxon>
    </lineage>
</organism>
<accession>A0ABV6IBV0</accession>
<sequence length="197" mass="21283">MKNLTKSLLLIIAISTLLWSPVQAQTLEESKSALARKDYRTAFAGFNGLAERGNADAQHVLGIMYDSGQGVAKNEQQAAAWYRKAADQGHAGAQRELGISYANGQGVPKDEQQAVAWLKKAAEQGHALAQSGLGVMYANGQGVPKNEQTAYFWSLLASAQGHQNAVKLRDLLEPKLPAEQRSATQEAANNWKPKLAK</sequence>
<dbReference type="SUPFAM" id="SSF81901">
    <property type="entry name" value="HCP-like"/>
    <property type="match status" value="1"/>
</dbReference>
<comment type="caution">
    <text evidence="3">The sequence shown here is derived from an EMBL/GenBank/DDBJ whole genome shotgun (WGS) entry which is preliminary data.</text>
</comment>
<dbReference type="InterPro" id="IPR052945">
    <property type="entry name" value="Mitotic_Regulator"/>
</dbReference>
<keyword evidence="4" id="KW-1185">Reference proteome</keyword>
<protein>
    <submittedName>
        <fullName evidence="3">Tetratricopeptide repeat protein</fullName>
    </submittedName>
</protein>
<dbReference type="InterPro" id="IPR011990">
    <property type="entry name" value="TPR-like_helical_dom_sf"/>
</dbReference>
<dbReference type="Pfam" id="PF08238">
    <property type="entry name" value="Sel1"/>
    <property type="match status" value="3"/>
</dbReference>
<dbReference type="SMART" id="SM00671">
    <property type="entry name" value="SEL1"/>
    <property type="match status" value="3"/>
</dbReference>
<evidence type="ECO:0000313" key="4">
    <source>
        <dbReference type="Proteomes" id="UP001589844"/>
    </source>
</evidence>
<feature type="region of interest" description="Disordered" evidence="1">
    <location>
        <begin position="177"/>
        <end position="197"/>
    </location>
</feature>
<dbReference type="RefSeq" id="WP_390210531.1">
    <property type="nucleotide sequence ID" value="NZ_JBHLXJ010000004.1"/>
</dbReference>
<reference evidence="3 4" key="1">
    <citation type="submission" date="2024-09" db="EMBL/GenBank/DDBJ databases">
        <authorList>
            <person name="Sun Q."/>
            <person name="Mori K."/>
        </authorList>
    </citation>
    <scope>NUCLEOTIDE SEQUENCE [LARGE SCALE GENOMIC DNA]</scope>
    <source>
        <strain evidence="3 4">CCM 8677</strain>
    </source>
</reference>
<dbReference type="PANTHER" id="PTHR43628">
    <property type="entry name" value="ACTIVATOR OF C KINASE PROTEIN 1-RELATED"/>
    <property type="match status" value="1"/>
</dbReference>